<reference evidence="2 3" key="1">
    <citation type="submission" date="2021-06" db="EMBL/GenBank/DDBJ databases">
        <authorList>
            <person name="Palmer J.M."/>
        </authorList>
    </citation>
    <scope>NUCLEOTIDE SEQUENCE [LARGE SCALE GENOMIC DNA]</scope>
    <source>
        <strain evidence="2 3">XR_2019</strain>
        <tissue evidence="2">Muscle</tissue>
    </source>
</reference>
<dbReference type="InterPro" id="IPR019734">
    <property type="entry name" value="TPR_rpt"/>
</dbReference>
<evidence type="ECO:0000256" key="1">
    <source>
        <dbReference type="PROSITE-ProRule" id="PRU00339"/>
    </source>
</evidence>
<dbReference type="InterPro" id="IPR011990">
    <property type="entry name" value="TPR-like_helical_dom_sf"/>
</dbReference>
<name>A0ABV0X2B1_9TELE</name>
<gene>
    <name evidence="2" type="ORF">XENORESO_009728</name>
</gene>
<feature type="non-terminal residue" evidence="2">
    <location>
        <position position="1"/>
    </location>
</feature>
<feature type="non-terminal residue" evidence="2">
    <location>
        <position position="290"/>
    </location>
</feature>
<dbReference type="Gene3D" id="1.25.10.10">
    <property type="entry name" value="Leucine-rich Repeat Variant"/>
    <property type="match status" value="1"/>
</dbReference>
<sequence>AFIKLKRYKEAISDCEWALKCNERCIKAYVHMGKAYLGLKKYNEAKSCFEKIQEIEPGKGNMIKEYLDLVDLEEITDSQERKARQELEKGERKATVVPLLLEKLSRPGQMPLYYCGVLESLSPAVTDCTGQTLFRLNNGFSIISSNDVLRSCLLQKTDDLLSQESCVSVLKLWRIICHENDENQKLLIKCSVARQPLVQLLTSEHGEVVKECLKLLSLYSKTSHGRRLAIDNLNLHTLVRNLMRCISEPKQQQEISAVCILETFAAEDGFRLKLRNMSTDCVVVPFKIIL</sequence>
<dbReference type="EMBL" id="JAHRIM010083098">
    <property type="protein sequence ID" value="MEQ2275854.1"/>
    <property type="molecule type" value="Genomic_DNA"/>
</dbReference>
<evidence type="ECO:0000313" key="3">
    <source>
        <dbReference type="Proteomes" id="UP001444071"/>
    </source>
</evidence>
<dbReference type="PROSITE" id="PS50005">
    <property type="entry name" value="TPR"/>
    <property type="match status" value="1"/>
</dbReference>
<proteinExistence type="predicted"/>
<dbReference type="Proteomes" id="UP001444071">
    <property type="component" value="Unassembled WGS sequence"/>
</dbReference>
<dbReference type="SUPFAM" id="SSF48371">
    <property type="entry name" value="ARM repeat"/>
    <property type="match status" value="1"/>
</dbReference>
<accession>A0ABV0X2B1</accession>
<comment type="caution">
    <text evidence="2">The sequence shown here is derived from an EMBL/GenBank/DDBJ whole genome shotgun (WGS) entry which is preliminary data.</text>
</comment>
<protein>
    <recommendedName>
        <fullName evidence="4">Tetratricopeptide repeat protein 12</fullName>
    </recommendedName>
</protein>
<dbReference type="Gene3D" id="1.25.40.10">
    <property type="entry name" value="Tetratricopeptide repeat domain"/>
    <property type="match status" value="1"/>
</dbReference>
<dbReference type="PANTHER" id="PTHR46540:SF1">
    <property type="entry name" value="TETRATRICOPEPTIDE REPEAT PROTEIN 12"/>
    <property type="match status" value="1"/>
</dbReference>
<keyword evidence="3" id="KW-1185">Reference proteome</keyword>
<organism evidence="2 3">
    <name type="scientific">Xenotaenia resolanae</name>
    <dbReference type="NCBI Taxonomy" id="208358"/>
    <lineage>
        <taxon>Eukaryota</taxon>
        <taxon>Metazoa</taxon>
        <taxon>Chordata</taxon>
        <taxon>Craniata</taxon>
        <taxon>Vertebrata</taxon>
        <taxon>Euteleostomi</taxon>
        <taxon>Actinopterygii</taxon>
        <taxon>Neopterygii</taxon>
        <taxon>Teleostei</taxon>
        <taxon>Neoteleostei</taxon>
        <taxon>Acanthomorphata</taxon>
        <taxon>Ovalentaria</taxon>
        <taxon>Atherinomorphae</taxon>
        <taxon>Cyprinodontiformes</taxon>
        <taxon>Goodeidae</taxon>
        <taxon>Xenotaenia</taxon>
    </lineage>
</organism>
<dbReference type="SMART" id="SM00028">
    <property type="entry name" value="TPR"/>
    <property type="match status" value="2"/>
</dbReference>
<evidence type="ECO:0000313" key="2">
    <source>
        <dbReference type="EMBL" id="MEQ2275854.1"/>
    </source>
</evidence>
<dbReference type="Pfam" id="PF13181">
    <property type="entry name" value="TPR_8"/>
    <property type="match status" value="1"/>
</dbReference>
<evidence type="ECO:0008006" key="4">
    <source>
        <dbReference type="Google" id="ProtNLM"/>
    </source>
</evidence>
<keyword evidence="1" id="KW-0802">TPR repeat</keyword>
<feature type="repeat" description="TPR" evidence="1">
    <location>
        <begin position="26"/>
        <end position="59"/>
    </location>
</feature>
<dbReference type="InterPro" id="IPR043195">
    <property type="entry name" value="TTC12"/>
</dbReference>
<dbReference type="PANTHER" id="PTHR46540">
    <property type="entry name" value="TETRATRICOPEPTIDE REPEAT PROTEIN 12"/>
    <property type="match status" value="1"/>
</dbReference>
<dbReference type="InterPro" id="IPR016024">
    <property type="entry name" value="ARM-type_fold"/>
</dbReference>
<dbReference type="SUPFAM" id="SSF48452">
    <property type="entry name" value="TPR-like"/>
    <property type="match status" value="1"/>
</dbReference>
<dbReference type="InterPro" id="IPR011989">
    <property type="entry name" value="ARM-like"/>
</dbReference>